<dbReference type="AlphaFoldDB" id="A0A0F9GQA3"/>
<dbReference type="InterPro" id="IPR009797">
    <property type="entry name" value="DUF1367"/>
</dbReference>
<proteinExistence type="predicted"/>
<evidence type="ECO:0008006" key="2">
    <source>
        <dbReference type="Google" id="ProtNLM"/>
    </source>
</evidence>
<name>A0A0F9GQA3_9ZZZZ</name>
<reference evidence="1" key="1">
    <citation type="journal article" date="2015" name="Nature">
        <title>Complex archaea that bridge the gap between prokaryotes and eukaryotes.</title>
        <authorList>
            <person name="Spang A."/>
            <person name="Saw J.H."/>
            <person name="Jorgensen S.L."/>
            <person name="Zaremba-Niedzwiedzka K."/>
            <person name="Martijn J."/>
            <person name="Lind A.E."/>
            <person name="van Eijk R."/>
            <person name="Schleper C."/>
            <person name="Guy L."/>
            <person name="Ettema T.J."/>
        </authorList>
    </citation>
    <scope>NUCLEOTIDE SEQUENCE</scope>
</reference>
<dbReference type="EMBL" id="LAZR01017287">
    <property type="protein sequence ID" value="KKM01045.1"/>
    <property type="molecule type" value="Genomic_DNA"/>
</dbReference>
<evidence type="ECO:0000313" key="1">
    <source>
        <dbReference type="EMBL" id="KKM01045.1"/>
    </source>
</evidence>
<comment type="caution">
    <text evidence="1">The sequence shown here is derived from an EMBL/GenBank/DDBJ whole genome shotgun (WGS) entry which is preliminary data.</text>
</comment>
<accession>A0A0F9GQA3</accession>
<gene>
    <name evidence="1" type="ORF">LCGC14_1798350</name>
</gene>
<dbReference type="Pfam" id="PF07105">
    <property type="entry name" value="DUF1367"/>
    <property type="match status" value="1"/>
</dbReference>
<protein>
    <recommendedName>
        <fullName evidence="2">DUF1367 family protein</fullName>
    </recommendedName>
</protein>
<organism evidence="1">
    <name type="scientific">marine sediment metagenome</name>
    <dbReference type="NCBI Taxonomy" id="412755"/>
    <lineage>
        <taxon>unclassified sequences</taxon>
        <taxon>metagenomes</taxon>
        <taxon>ecological metagenomes</taxon>
    </lineage>
</organism>
<sequence length="138" mass="15955">MPKLVLRKHLGSLRPADEQSEDWLRKIANGECIMVEARKPRNIQHHRKLFALLKLVCDNVDEKITPELLLGLIKLRTGYSELIRTRKGEVLIPKSIAFESLDQHGFDEFYNAAVHFIIQDILPVSRDELEKELLEMVA</sequence>